<organism evidence="1">
    <name type="scientific">termite gut metagenome</name>
    <dbReference type="NCBI Taxonomy" id="433724"/>
    <lineage>
        <taxon>unclassified sequences</taxon>
        <taxon>metagenomes</taxon>
        <taxon>organismal metagenomes</taxon>
    </lineage>
</organism>
<proteinExistence type="predicted"/>
<sequence length="267" mass="31690">MIDDDLVRFEKKFNDYLSETVTNKVSDFRMFFENWADSIKENIRHLNDSLKEINFNNSPTTYIQLVAPQKLSDEVKEFKNLLEKALPNKREVDATIDGRKNHFNNHIQPLIEKLKNEQWRKKVMEVRAWFNYKAEEFYKETYRKYKTYESMGQLSGGEKAQLTYTILGSAIAYQFGLTKEGLQSNSFRFIAIDEAFKAQDEDKAHYLISLCKQLHLQLLVVTPSDNIHIVENDISFVHYVERNEAESRLYDMPIKQFKEEREKFINQ</sequence>
<evidence type="ECO:0000313" key="1">
    <source>
        <dbReference type="EMBL" id="KAA6334540.1"/>
    </source>
</evidence>
<comment type="caution">
    <text evidence="1">The sequence shown here is derived from an EMBL/GenBank/DDBJ whole genome shotgun (WGS) entry which is preliminary data.</text>
</comment>
<gene>
    <name evidence="1" type="ORF">EZS27_017156</name>
</gene>
<dbReference type="InterPro" id="IPR027417">
    <property type="entry name" value="P-loop_NTPase"/>
</dbReference>
<dbReference type="SUPFAM" id="SSF52540">
    <property type="entry name" value="P-loop containing nucleoside triphosphate hydrolases"/>
    <property type="match status" value="1"/>
</dbReference>
<dbReference type="EMBL" id="SNRY01000987">
    <property type="protein sequence ID" value="KAA6334540.1"/>
    <property type="molecule type" value="Genomic_DNA"/>
</dbReference>
<dbReference type="Gene3D" id="3.40.50.300">
    <property type="entry name" value="P-loop containing nucleotide triphosphate hydrolases"/>
    <property type="match status" value="1"/>
</dbReference>
<protein>
    <recommendedName>
        <fullName evidence="2">Chromosome partition protein Smc</fullName>
    </recommendedName>
</protein>
<dbReference type="AlphaFoldDB" id="A0A5J4RN51"/>
<evidence type="ECO:0008006" key="2">
    <source>
        <dbReference type="Google" id="ProtNLM"/>
    </source>
</evidence>
<reference evidence="1" key="1">
    <citation type="submission" date="2019-03" db="EMBL/GenBank/DDBJ databases">
        <title>Single cell metagenomics reveals metabolic interactions within the superorganism composed of flagellate Streblomastix strix and complex community of Bacteroidetes bacteria on its surface.</title>
        <authorList>
            <person name="Treitli S.C."/>
            <person name="Kolisko M."/>
            <person name="Husnik F."/>
            <person name="Keeling P."/>
            <person name="Hampl V."/>
        </authorList>
    </citation>
    <scope>NUCLEOTIDE SEQUENCE</scope>
    <source>
        <strain evidence="1">STM</strain>
    </source>
</reference>
<name>A0A5J4RN51_9ZZZZ</name>
<accession>A0A5J4RN51</accession>
<dbReference type="Pfam" id="PF13558">
    <property type="entry name" value="SbcC_Walker_B"/>
    <property type="match status" value="1"/>
</dbReference>